<feature type="domain" description="HNH nuclease" evidence="2">
    <location>
        <begin position="53"/>
        <end position="107"/>
    </location>
</feature>
<dbReference type="Pfam" id="PF01844">
    <property type="entry name" value="HNH"/>
    <property type="match status" value="1"/>
</dbReference>
<keyword evidence="4" id="KW-1185">Reference proteome</keyword>
<accession>A0ABS8WFT8</accession>
<comment type="caution">
    <text evidence="3">The sequence shown here is derived from an EMBL/GenBank/DDBJ whole genome shotgun (WGS) entry which is preliminary data.</text>
</comment>
<dbReference type="EMBL" id="JAIMJA010000035">
    <property type="protein sequence ID" value="MCE2597212.1"/>
    <property type="molecule type" value="Genomic_DNA"/>
</dbReference>
<gene>
    <name evidence="3" type="ORF">K6Y31_20775</name>
</gene>
<keyword evidence="3" id="KW-0255">Endonuclease</keyword>
<evidence type="ECO:0000313" key="4">
    <source>
        <dbReference type="Proteomes" id="UP001201273"/>
    </source>
</evidence>
<feature type="region of interest" description="Disordered" evidence="1">
    <location>
        <begin position="88"/>
        <end position="118"/>
    </location>
</feature>
<dbReference type="GO" id="GO:0004519">
    <property type="term" value="F:endonuclease activity"/>
    <property type="evidence" value="ECO:0007669"/>
    <property type="project" value="UniProtKB-KW"/>
</dbReference>
<dbReference type="InterPro" id="IPR002711">
    <property type="entry name" value="HNH"/>
</dbReference>
<sequence length="118" mass="13336">MPPRTPKPCRITGCGALTTAKHGYCDQHKHTGWETHQAGRTTTQRGYGHGWQVLRAKRLKLDNYLCQECLALGFAVPAVDVDHVINKANGGKDELNNLRSLCKDHHKRKTNTEKHKNR</sequence>
<dbReference type="InterPro" id="IPR003615">
    <property type="entry name" value="HNH_nuc"/>
</dbReference>
<keyword evidence="3" id="KW-0540">Nuclease</keyword>
<proteinExistence type="predicted"/>
<evidence type="ECO:0000313" key="3">
    <source>
        <dbReference type="EMBL" id="MCE2597212.1"/>
    </source>
</evidence>
<evidence type="ECO:0000259" key="2">
    <source>
        <dbReference type="SMART" id="SM00507"/>
    </source>
</evidence>
<dbReference type="Proteomes" id="UP001201273">
    <property type="component" value="Unassembled WGS sequence"/>
</dbReference>
<dbReference type="SMART" id="SM00507">
    <property type="entry name" value="HNHc"/>
    <property type="match status" value="1"/>
</dbReference>
<reference evidence="3 4" key="1">
    <citation type="journal article" date="2022" name="Environ. Microbiol. Rep.">
        <title>Eco-phylogenetic analyses reveal divergent evolution of vitamin B12 metabolism in the marine bacterial family 'Psychromonadaceae'.</title>
        <authorList>
            <person name="Jin X."/>
            <person name="Yang Y."/>
            <person name="Cao H."/>
            <person name="Gao B."/>
            <person name="Zhao Z."/>
        </authorList>
    </citation>
    <scope>NUCLEOTIDE SEQUENCE [LARGE SCALE GENOMIC DNA]</scope>
    <source>
        <strain evidence="3 4">MKS20</strain>
    </source>
</reference>
<dbReference type="Gene3D" id="1.10.30.50">
    <property type="match status" value="1"/>
</dbReference>
<protein>
    <submittedName>
        <fullName evidence="3">HNH endonuclease</fullName>
    </submittedName>
</protein>
<dbReference type="CDD" id="cd00085">
    <property type="entry name" value="HNHc"/>
    <property type="match status" value="1"/>
</dbReference>
<organism evidence="3 4">
    <name type="scientific">Motilimonas cestriensis</name>
    <dbReference type="NCBI Taxonomy" id="2742685"/>
    <lineage>
        <taxon>Bacteria</taxon>
        <taxon>Pseudomonadati</taxon>
        <taxon>Pseudomonadota</taxon>
        <taxon>Gammaproteobacteria</taxon>
        <taxon>Alteromonadales</taxon>
        <taxon>Alteromonadales genera incertae sedis</taxon>
        <taxon>Motilimonas</taxon>
    </lineage>
</organism>
<keyword evidence="3" id="KW-0378">Hydrolase</keyword>
<name>A0ABS8WFT8_9GAMM</name>
<dbReference type="RefSeq" id="WP_233054965.1">
    <property type="nucleotide sequence ID" value="NZ_JAIMJA010000035.1"/>
</dbReference>
<evidence type="ECO:0000256" key="1">
    <source>
        <dbReference type="SAM" id="MobiDB-lite"/>
    </source>
</evidence>